<evidence type="ECO:0000256" key="1">
    <source>
        <dbReference type="ARBA" id="ARBA00009226"/>
    </source>
</evidence>
<proteinExistence type="inferred from homology"/>
<dbReference type="EMBL" id="FXTK01000002">
    <property type="protein sequence ID" value="SMO45338.1"/>
    <property type="molecule type" value="Genomic_DNA"/>
</dbReference>
<keyword evidence="5" id="KW-1185">Reference proteome</keyword>
<dbReference type="InterPro" id="IPR001172">
    <property type="entry name" value="FliN_T3SS_HrcQb"/>
</dbReference>
<feature type="domain" description="Flagellar motor switch protein FliN-like C-terminal" evidence="3">
    <location>
        <begin position="311"/>
        <end position="379"/>
    </location>
</feature>
<gene>
    <name evidence="4" type="ORF">SAMN06265221_102255</name>
</gene>
<sequence>MSTALPDQVARLERLVLGTPEPPSADAGPRPATLSRRSLTPELAAIQNLLCPRRAPISLRAGGVALQAMLNPPATLPEGVVWLAFTLDGHPARIGLSWGQLRRLTGLPLESADPSDAALLIEEALTAWLDDLESQTGLALRLTSLSAPVPDVAMLTLALRAEVVTRSAGAVRLNLPLQLSAAAGRTLAPTLTRWHDRRPDALPLYLRLGVEIDAMRVTMAELAALRTGDALVLPDLPLSGRVIAERRLIAPARPAGDGPMPAAWALTGHFTPRADFLSTTQKHDFDMTENDAERPADAPQPAPTEHAPDSMDGLEMRLSFRLGETLISMTDLRRAGPGTIVTLDRPDGALVDILANGQLIGTGEVITVAGQRAVEIRSLFSDG</sequence>
<dbReference type="GO" id="GO:0003774">
    <property type="term" value="F:cytoskeletal motor activity"/>
    <property type="evidence" value="ECO:0007669"/>
    <property type="project" value="InterPro"/>
</dbReference>
<dbReference type="AlphaFoldDB" id="A0A521BDZ7"/>
<dbReference type="PANTHER" id="PTHR30034">
    <property type="entry name" value="FLAGELLAR MOTOR SWITCH PROTEIN FLIM"/>
    <property type="match status" value="1"/>
</dbReference>
<feature type="region of interest" description="Disordered" evidence="2">
    <location>
        <begin position="289"/>
        <end position="312"/>
    </location>
</feature>
<dbReference type="InterPro" id="IPR001543">
    <property type="entry name" value="FliN-like_C"/>
</dbReference>
<name>A0A521BDZ7_9RHOB</name>
<dbReference type="Proteomes" id="UP000319014">
    <property type="component" value="Unassembled WGS sequence"/>
</dbReference>
<reference evidence="4 5" key="1">
    <citation type="submission" date="2017-05" db="EMBL/GenBank/DDBJ databases">
        <authorList>
            <person name="Varghese N."/>
            <person name="Submissions S."/>
        </authorList>
    </citation>
    <scope>NUCLEOTIDE SEQUENCE [LARGE SCALE GENOMIC DNA]</scope>
    <source>
        <strain evidence="4 5">DSM 100094</strain>
    </source>
</reference>
<evidence type="ECO:0000313" key="4">
    <source>
        <dbReference type="EMBL" id="SMO45338.1"/>
    </source>
</evidence>
<dbReference type="GO" id="GO:0009425">
    <property type="term" value="C:bacterial-type flagellum basal body"/>
    <property type="evidence" value="ECO:0007669"/>
    <property type="project" value="InterPro"/>
</dbReference>
<dbReference type="SUPFAM" id="SSF101801">
    <property type="entry name" value="Surface presentation of antigens (SPOA)"/>
    <property type="match status" value="1"/>
</dbReference>
<evidence type="ECO:0000313" key="5">
    <source>
        <dbReference type="Proteomes" id="UP000319014"/>
    </source>
</evidence>
<dbReference type="GO" id="GO:0071978">
    <property type="term" value="P:bacterial-type flagellum-dependent swarming motility"/>
    <property type="evidence" value="ECO:0007669"/>
    <property type="project" value="TreeGrafter"/>
</dbReference>
<organism evidence="4 5">
    <name type="scientific">Paracoccus laeviglucosivorans</name>
    <dbReference type="NCBI Taxonomy" id="1197861"/>
    <lineage>
        <taxon>Bacteria</taxon>
        <taxon>Pseudomonadati</taxon>
        <taxon>Pseudomonadota</taxon>
        <taxon>Alphaproteobacteria</taxon>
        <taxon>Rhodobacterales</taxon>
        <taxon>Paracoccaceae</taxon>
        <taxon>Paracoccus</taxon>
    </lineage>
</organism>
<comment type="similarity">
    <text evidence="1">Belongs to the FliN/MopA/SpaO family.</text>
</comment>
<evidence type="ECO:0000256" key="2">
    <source>
        <dbReference type="SAM" id="MobiDB-lite"/>
    </source>
</evidence>
<dbReference type="PANTHER" id="PTHR30034:SF6">
    <property type="entry name" value="YOP PROTEINS TRANSLOCATION PROTEIN Q"/>
    <property type="match status" value="1"/>
</dbReference>
<protein>
    <submittedName>
        <fullName evidence="4">Type III secretion protein Q</fullName>
    </submittedName>
</protein>
<evidence type="ECO:0000259" key="3">
    <source>
        <dbReference type="Pfam" id="PF01052"/>
    </source>
</evidence>
<dbReference type="Pfam" id="PF01052">
    <property type="entry name" value="FliMN_C"/>
    <property type="match status" value="1"/>
</dbReference>
<dbReference type="Gene3D" id="2.30.330.10">
    <property type="entry name" value="SpoA-like"/>
    <property type="match status" value="1"/>
</dbReference>
<dbReference type="OrthoDB" id="9801534at2"/>
<dbReference type="InterPro" id="IPR036429">
    <property type="entry name" value="SpoA-like_sf"/>
</dbReference>
<accession>A0A521BDZ7</accession>
<dbReference type="GO" id="GO:0050918">
    <property type="term" value="P:positive chemotaxis"/>
    <property type="evidence" value="ECO:0007669"/>
    <property type="project" value="TreeGrafter"/>
</dbReference>
<dbReference type="RefSeq" id="WP_142661790.1">
    <property type="nucleotide sequence ID" value="NZ_FXTK01000002.1"/>
</dbReference>
<dbReference type="PRINTS" id="PR00956">
    <property type="entry name" value="FLGMOTORFLIN"/>
</dbReference>